<name>A0A381T9T9_9ZZZZ</name>
<dbReference type="InterPro" id="IPR051199">
    <property type="entry name" value="LPS_LOS_Heptosyltrfase"/>
</dbReference>
<dbReference type="GO" id="GO:0009244">
    <property type="term" value="P:lipopolysaccharide core region biosynthetic process"/>
    <property type="evidence" value="ECO:0007669"/>
    <property type="project" value="TreeGrafter"/>
</dbReference>
<proteinExistence type="predicted"/>
<evidence type="ECO:0000256" key="1">
    <source>
        <dbReference type="ARBA" id="ARBA00022676"/>
    </source>
</evidence>
<sequence>MKTVTIVVAVVNNEDLNQVRDCLASIDAGRFEIMVVCPAKYHKSLKEVLDPKNQFSMTTGNQTSIRGLWQQAEKSAITPWTVFIQSSDILTVQLQNNIDQQCRKFPPYPNCKYNLQRISIFLKRRTKYCHFWTGEPAPHIKFNYSLHAAENNCKGQESKEFWTTPMGSLLHYGPETISKAIITATLFAEEWAENVYHKFPDLDKKTVLKKAVKESLMNFFGGLLFKKWIRDGYEGFVFALLDLFITCFGYLRYHEKYIRSGQQLSNQLDSIQNILLVHINGIGDVVMATPTLKNMKARLPKAKIDVLTTTSAKGVIENNPHINHIFTLPRLPTRREIKHMVKNLKSIKYDLIINLMSRNSTEKLVGLLTSKWKINSNILNRERFTDVMLGFKHDKSSFIQWEFDFLKRIGFEPKKFDPEIFLTNREREDARCFLNSAGFNVREKLVIFHPFSSDPLREWGIERFIDLAKNLNKTYKYQVLFVGSKNEIKETRTSISSQIPRAIFYDGSVRKTIGLINESNLLIGGDSVFTHISVAVNVPTIVIQGPIAKYRPRDKDLYTDEKKNFVFYKELSCRDELYTACGSCSEQICFEFSVDTVLDKALKILN</sequence>
<evidence type="ECO:0008006" key="4">
    <source>
        <dbReference type="Google" id="ProtNLM"/>
    </source>
</evidence>
<reference evidence="3" key="1">
    <citation type="submission" date="2018-05" db="EMBL/GenBank/DDBJ databases">
        <authorList>
            <person name="Lanie J.A."/>
            <person name="Ng W.-L."/>
            <person name="Kazmierczak K.M."/>
            <person name="Andrzejewski T.M."/>
            <person name="Davidsen T.M."/>
            <person name="Wayne K.J."/>
            <person name="Tettelin H."/>
            <person name="Glass J.I."/>
            <person name="Rusch D."/>
            <person name="Podicherti R."/>
            <person name="Tsui H.-C.T."/>
            <person name="Winkler M.E."/>
        </authorList>
    </citation>
    <scope>NUCLEOTIDE SEQUENCE</scope>
</reference>
<keyword evidence="1" id="KW-0328">Glycosyltransferase</keyword>
<dbReference type="CDD" id="cd03789">
    <property type="entry name" value="GT9_LPS_heptosyltransferase"/>
    <property type="match status" value="1"/>
</dbReference>
<keyword evidence="2" id="KW-0808">Transferase</keyword>
<evidence type="ECO:0000256" key="2">
    <source>
        <dbReference type="ARBA" id="ARBA00022679"/>
    </source>
</evidence>
<protein>
    <recommendedName>
        <fullName evidence="4">Lipopolysaccharide heptosyltransferase II</fullName>
    </recommendedName>
</protein>
<dbReference type="GO" id="GO:0005829">
    <property type="term" value="C:cytosol"/>
    <property type="evidence" value="ECO:0007669"/>
    <property type="project" value="TreeGrafter"/>
</dbReference>
<evidence type="ECO:0000313" key="3">
    <source>
        <dbReference type="EMBL" id="SVA12291.1"/>
    </source>
</evidence>
<dbReference type="Pfam" id="PF01075">
    <property type="entry name" value="Glyco_transf_9"/>
    <property type="match status" value="1"/>
</dbReference>
<accession>A0A381T9T9</accession>
<dbReference type="AlphaFoldDB" id="A0A381T9T9"/>
<dbReference type="InterPro" id="IPR002201">
    <property type="entry name" value="Glyco_trans_9"/>
</dbReference>
<dbReference type="Gene3D" id="3.40.50.2000">
    <property type="entry name" value="Glycogen Phosphorylase B"/>
    <property type="match status" value="2"/>
</dbReference>
<dbReference type="SUPFAM" id="SSF53756">
    <property type="entry name" value="UDP-Glycosyltransferase/glycogen phosphorylase"/>
    <property type="match status" value="1"/>
</dbReference>
<organism evidence="3">
    <name type="scientific">marine metagenome</name>
    <dbReference type="NCBI Taxonomy" id="408172"/>
    <lineage>
        <taxon>unclassified sequences</taxon>
        <taxon>metagenomes</taxon>
        <taxon>ecological metagenomes</taxon>
    </lineage>
</organism>
<dbReference type="PANTHER" id="PTHR30160">
    <property type="entry name" value="TETRAACYLDISACCHARIDE 4'-KINASE-RELATED"/>
    <property type="match status" value="1"/>
</dbReference>
<dbReference type="EMBL" id="UINC01004165">
    <property type="protein sequence ID" value="SVA12291.1"/>
    <property type="molecule type" value="Genomic_DNA"/>
</dbReference>
<dbReference type="GO" id="GO:0008713">
    <property type="term" value="F:ADP-heptose-lipopolysaccharide heptosyltransferase activity"/>
    <property type="evidence" value="ECO:0007669"/>
    <property type="project" value="TreeGrafter"/>
</dbReference>
<gene>
    <name evidence="3" type="ORF">METZ01_LOCUS65145</name>
</gene>